<dbReference type="GO" id="GO:0042773">
    <property type="term" value="P:ATP synthesis coupled electron transport"/>
    <property type="evidence" value="ECO:0007669"/>
    <property type="project" value="InterPro"/>
</dbReference>
<evidence type="ECO:0000256" key="7">
    <source>
        <dbReference type="SAM" id="Phobius"/>
    </source>
</evidence>
<keyword evidence="4 7" id="KW-1133">Transmembrane helix</keyword>
<dbReference type="GO" id="GO:0003954">
    <property type="term" value="F:NADH dehydrogenase activity"/>
    <property type="evidence" value="ECO:0007669"/>
    <property type="project" value="TreeGrafter"/>
</dbReference>
<dbReference type="GO" id="GO:0008137">
    <property type="term" value="F:NADH dehydrogenase (ubiquinone) activity"/>
    <property type="evidence" value="ECO:0007669"/>
    <property type="project" value="InterPro"/>
</dbReference>
<keyword evidence="10" id="KW-1185">Reference proteome</keyword>
<dbReference type="AlphaFoldDB" id="A0A399RVN8"/>
<dbReference type="PRINTS" id="PR01437">
    <property type="entry name" value="NUOXDRDTASE4"/>
</dbReference>
<evidence type="ECO:0000313" key="9">
    <source>
        <dbReference type="EMBL" id="RIJ34089.1"/>
    </source>
</evidence>
<evidence type="ECO:0000256" key="3">
    <source>
        <dbReference type="ARBA" id="ARBA00022692"/>
    </source>
</evidence>
<feature type="transmembrane region" description="Helical" evidence="7">
    <location>
        <begin position="530"/>
        <end position="551"/>
    </location>
</feature>
<name>A0A399RVN8_9BACT</name>
<comment type="similarity">
    <text evidence="2">Belongs to the complex I subunit 4 family.</text>
</comment>
<evidence type="ECO:0000256" key="5">
    <source>
        <dbReference type="ARBA" id="ARBA00023136"/>
    </source>
</evidence>
<comment type="subcellular location">
    <subcellularLocation>
        <location evidence="1">Endomembrane system</location>
        <topology evidence="1">Multi-pass membrane protein</topology>
    </subcellularLocation>
    <subcellularLocation>
        <location evidence="6">Membrane</location>
        <topology evidence="6">Multi-pass membrane protein</topology>
    </subcellularLocation>
</comment>
<sequence>MNDFILSSLIFTPLLAALLVLLLPVRLQHTIKAVALAGTVVQMGLAILLYFGFDGTVLANGQQGYQFVEKLNWIGFTLGSLGRFQIDYFLGVDGISISMVLLTGIVGVIGVISSWTITKNVKGYFLLYLLLLTSVMGCFLALDFFLFYLFFEFMLLPMYFLIGIWGGPKREYAAIKFFIYTLVGSLFILLVMIGLYTSVIDPQATAVQMGFAEQGAEAGKAVVTQVQQMLQRNAISSYNLVRTFSIPAMMEPANFIPNSLLHVLSGSVLWDLPLRFIAFLLLFAGFAIKVPSVPVHTWLPDAHVEAPTPISVLLAAILLKVGGYGLIRIVYPIFPDAGAYFAVLVGGLGVLSIIYGALNALAMSDLKKLIAYSSVSHMGFVLLGLASLTVEGVNGAVYMMFSHGIISAMLFLVVGVIYDRAHDRMIQNFRGLAHMMPVYTVFVVIAFFASLGLPGFSGFIAELLVLVGGFGAPEATGLLPRWLTVVAVFGLLLAAAYYLWALQRMFFGKYWIFPELREKATLTDLTTREYLMLVPLALLALLFGIFPHLLLDKIGLTVTGFTELVLQRGQEQLGLILSTLR</sequence>
<organism evidence="9 10">
    <name type="scientific">Pontibacter oryzae</name>
    <dbReference type="NCBI Taxonomy" id="2304593"/>
    <lineage>
        <taxon>Bacteria</taxon>
        <taxon>Pseudomonadati</taxon>
        <taxon>Bacteroidota</taxon>
        <taxon>Cytophagia</taxon>
        <taxon>Cytophagales</taxon>
        <taxon>Hymenobacteraceae</taxon>
        <taxon>Pontibacter</taxon>
    </lineage>
</organism>
<evidence type="ECO:0000259" key="8">
    <source>
        <dbReference type="Pfam" id="PF00361"/>
    </source>
</evidence>
<evidence type="ECO:0000313" key="10">
    <source>
        <dbReference type="Proteomes" id="UP000266005"/>
    </source>
</evidence>
<evidence type="ECO:0000256" key="2">
    <source>
        <dbReference type="ARBA" id="ARBA00009025"/>
    </source>
</evidence>
<dbReference type="GO" id="GO:0015990">
    <property type="term" value="P:electron transport coupled proton transport"/>
    <property type="evidence" value="ECO:0007669"/>
    <property type="project" value="TreeGrafter"/>
</dbReference>
<feature type="transmembrane region" description="Helical" evidence="7">
    <location>
        <begin position="481"/>
        <end position="500"/>
    </location>
</feature>
<feature type="transmembrane region" description="Helical" evidence="7">
    <location>
        <begin position="124"/>
        <end position="142"/>
    </location>
</feature>
<dbReference type="InterPro" id="IPR003918">
    <property type="entry name" value="NADH_UbQ_OxRdtase"/>
</dbReference>
<feature type="transmembrane region" description="Helical" evidence="7">
    <location>
        <begin position="370"/>
        <end position="390"/>
    </location>
</feature>
<dbReference type="GO" id="GO:0012505">
    <property type="term" value="C:endomembrane system"/>
    <property type="evidence" value="ECO:0007669"/>
    <property type="project" value="UniProtKB-SubCell"/>
</dbReference>
<reference evidence="10" key="1">
    <citation type="submission" date="2018-08" db="EMBL/GenBank/DDBJ databases">
        <title>Mucilaginibacter sp. MYSH2.</title>
        <authorList>
            <person name="Seo T."/>
        </authorList>
    </citation>
    <scope>NUCLEOTIDE SEQUENCE [LARGE SCALE GENOMIC DNA]</scope>
    <source>
        <strain evidence="10">KIRAN</strain>
    </source>
</reference>
<feature type="transmembrane region" description="Helical" evidence="7">
    <location>
        <begin position="337"/>
        <end position="358"/>
    </location>
</feature>
<feature type="transmembrane region" description="Helical" evidence="7">
    <location>
        <begin position="276"/>
        <end position="299"/>
    </location>
</feature>
<dbReference type="NCBIfam" id="TIGR01972">
    <property type="entry name" value="NDH_I_M"/>
    <property type="match status" value="1"/>
</dbReference>
<feature type="transmembrane region" description="Helical" evidence="7">
    <location>
        <begin position="438"/>
        <end position="461"/>
    </location>
</feature>
<feature type="transmembrane region" description="Helical" evidence="7">
    <location>
        <begin position="311"/>
        <end position="331"/>
    </location>
</feature>
<evidence type="ECO:0000256" key="1">
    <source>
        <dbReference type="ARBA" id="ARBA00004127"/>
    </source>
</evidence>
<dbReference type="RefSeq" id="WP_119433499.1">
    <property type="nucleotide sequence ID" value="NZ_QWGE01000006.1"/>
</dbReference>
<feature type="domain" description="NADH:quinone oxidoreductase/Mrp antiporter transmembrane" evidence="8">
    <location>
        <begin position="141"/>
        <end position="198"/>
    </location>
</feature>
<feature type="domain" description="NADH:quinone oxidoreductase/Mrp antiporter transmembrane" evidence="8">
    <location>
        <begin position="272"/>
        <end position="475"/>
    </location>
</feature>
<protein>
    <submittedName>
        <fullName evidence="9">NADH-quinone oxidoreductase subunit M</fullName>
    </submittedName>
</protein>
<evidence type="ECO:0000256" key="6">
    <source>
        <dbReference type="RuleBase" id="RU000320"/>
    </source>
</evidence>
<dbReference type="GO" id="GO:0016020">
    <property type="term" value="C:membrane"/>
    <property type="evidence" value="ECO:0007669"/>
    <property type="project" value="UniProtKB-SubCell"/>
</dbReference>
<dbReference type="Proteomes" id="UP000266005">
    <property type="component" value="Unassembled WGS sequence"/>
</dbReference>
<keyword evidence="5 7" id="KW-0472">Membrane</keyword>
<comment type="caution">
    <text evidence="9">The sequence shown here is derived from an EMBL/GenBank/DDBJ whole genome shotgun (WGS) entry which is preliminary data.</text>
</comment>
<gene>
    <name evidence="9" type="ORF">D1627_17145</name>
</gene>
<dbReference type="OrthoDB" id="9811718at2"/>
<proteinExistence type="inferred from homology"/>
<feature type="transmembrane region" description="Helical" evidence="7">
    <location>
        <begin position="34"/>
        <end position="53"/>
    </location>
</feature>
<feature type="transmembrane region" description="Helical" evidence="7">
    <location>
        <begin position="148"/>
        <end position="165"/>
    </location>
</feature>
<dbReference type="Pfam" id="PF00361">
    <property type="entry name" value="Proton_antipo_M"/>
    <property type="match status" value="2"/>
</dbReference>
<dbReference type="PANTHER" id="PTHR43507">
    <property type="entry name" value="NADH-UBIQUINONE OXIDOREDUCTASE CHAIN 4"/>
    <property type="match status" value="1"/>
</dbReference>
<feature type="transmembrane region" description="Helical" evidence="7">
    <location>
        <begin position="177"/>
        <end position="199"/>
    </location>
</feature>
<dbReference type="PANTHER" id="PTHR43507:SF1">
    <property type="entry name" value="NADH-UBIQUINONE OXIDOREDUCTASE CHAIN 4"/>
    <property type="match status" value="1"/>
</dbReference>
<keyword evidence="3 6" id="KW-0812">Transmembrane</keyword>
<dbReference type="InterPro" id="IPR010227">
    <property type="entry name" value="NADH_Q_OxRdtase_chainM/4"/>
</dbReference>
<feature type="transmembrane region" description="Helical" evidence="7">
    <location>
        <begin position="6"/>
        <end position="27"/>
    </location>
</feature>
<feature type="transmembrane region" description="Helical" evidence="7">
    <location>
        <begin position="88"/>
        <end position="112"/>
    </location>
</feature>
<accession>A0A399RVN8</accession>
<dbReference type="EMBL" id="QWGE01000006">
    <property type="protein sequence ID" value="RIJ34089.1"/>
    <property type="molecule type" value="Genomic_DNA"/>
</dbReference>
<feature type="transmembrane region" description="Helical" evidence="7">
    <location>
        <begin position="396"/>
        <end position="418"/>
    </location>
</feature>
<evidence type="ECO:0000256" key="4">
    <source>
        <dbReference type="ARBA" id="ARBA00022989"/>
    </source>
</evidence>
<dbReference type="InterPro" id="IPR001750">
    <property type="entry name" value="ND/Mrp_TM"/>
</dbReference>
<dbReference type="GO" id="GO:0048039">
    <property type="term" value="F:ubiquinone binding"/>
    <property type="evidence" value="ECO:0007669"/>
    <property type="project" value="TreeGrafter"/>
</dbReference>